<dbReference type="InterPro" id="IPR052155">
    <property type="entry name" value="Biofilm_reg_signaling"/>
</dbReference>
<feature type="transmembrane region" description="Helical" evidence="4">
    <location>
        <begin position="236"/>
        <end position="259"/>
    </location>
</feature>
<dbReference type="PROSITE" id="PS50113">
    <property type="entry name" value="PAC"/>
    <property type="match status" value="3"/>
</dbReference>
<protein>
    <submittedName>
        <fullName evidence="9">PAS domain S-box-containing protein/diguanylate cyclase (GGDEF) domain-containing protein</fullName>
    </submittedName>
</protein>
<dbReference type="InterPro" id="IPR029787">
    <property type="entry name" value="Nucleotide_cyclase"/>
</dbReference>
<feature type="domain" description="PAS" evidence="5">
    <location>
        <begin position="320"/>
        <end position="386"/>
    </location>
</feature>
<comment type="cofactor">
    <cofactor evidence="1">
        <name>Mg(2+)</name>
        <dbReference type="ChEBI" id="CHEBI:18420"/>
    </cofactor>
</comment>
<evidence type="ECO:0000256" key="3">
    <source>
        <dbReference type="ARBA" id="ARBA00022777"/>
    </source>
</evidence>
<evidence type="ECO:0000256" key="1">
    <source>
        <dbReference type="ARBA" id="ARBA00001946"/>
    </source>
</evidence>
<dbReference type="PROSITE" id="PS50887">
    <property type="entry name" value="GGDEF"/>
    <property type="match status" value="1"/>
</dbReference>
<dbReference type="InterPro" id="IPR035965">
    <property type="entry name" value="PAS-like_dom_sf"/>
</dbReference>
<comment type="subcellular location">
    <subcellularLocation>
        <location evidence="2">Cell inner membrane</location>
    </subcellularLocation>
</comment>
<dbReference type="CDD" id="cd00130">
    <property type="entry name" value="PAS"/>
    <property type="match status" value="3"/>
</dbReference>
<comment type="caution">
    <text evidence="9">The sequence shown here is derived from an EMBL/GenBank/DDBJ whole genome shotgun (WGS) entry which is preliminary data.</text>
</comment>
<dbReference type="NCBIfam" id="TIGR00229">
    <property type="entry name" value="sensory_box"/>
    <property type="match status" value="3"/>
</dbReference>
<keyword evidence="10" id="KW-1185">Reference proteome</keyword>
<feature type="transmembrane region" description="Helical" evidence="4">
    <location>
        <begin position="117"/>
        <end position="139"/>
    </location>
</feature>
<feature type="domain" description="PAC" evidence="6">
    <location>
        <begin position="523"/>
        <end position="574"/>
    </location>
</feature>
<dbReference type="Proteomes" id="UP000242418">
    <property type="component" value="Unassembled WGS sequence"/>
</dbReference>
<dbReference type="InterPro" id="IPR001610">
    <property type="entry name" value="PAC"/>
</dbReference>
<dbReference type="InterPro" id="IPR000160">
    <property type="entry name" value="GGDEF_dom"/>
</dbReference>
<dbReference type="CDD" id="cd01949">
    <property type="entry name" value="GGDEF"/>
    <property type="match status" value="1"/>
</dbReference>
<evidence type="ECO:0000259" key="5">
    <source>
        <dbReference type="PROSITE" id="PS50112"/>
    </source>
</evidence>
<keyword evidence="3" id="KW-0418">Kinase</keyword>
<dbReference type="SUPFAM" id="SSF55073">
    <property type="entry name" value="Nucleotide cyclase"/>
    <property type="match status" value="1"/>
</dbReference>
<gene>
    <name evidence="9" type="ORF">SAMN05216370_1658</name>
</gene>
<evidence type="ECO:0000256" key="4">
    <source>
        <dbReference type="SAM" id="Phobius"/>
    </source>
</evidence>
<dbReference type="SMART" id="SM00267">
    <property type="entry name" value="GGDEF"/>
    <property type="match status" value="1"/>
</dbReference>
<dbReference type="FunFam" id="3.30.70.270:FF:000001">
    <property type="entry name" value="Diguanylate cyclase domain protein"/>
    <property type="match status" value="1"/>
</dbReference>
<dbReference type="InterPro" id="IPR000700">
    <property type="entry name" value="PAS-assoc_C"/>
</dbReference>
<dbReference type="AlphaFoldDB" id="A0AB37Z7E0"/>
<dbReference type="PROSITE" id="PS50112">
    <property type="entry name" value="PAS"/>
    <property type="match status" value="2"/>
</dbReference>
<feature type="transmembrane region" description="Helical" evidence="4">
    <location>
        <begin position="39"/>
        <end position="67"/>
    </location>
</feature>
<keyword evidence="3" id="KW-0808">Transferase</keyword>
<evidence type="ECO:0000256" key="2">
    <source>
        <dbReference type="ARBA" id="ARBA00004533"/>
    </source>
</evidence>
<dbReference type="RefSeq" id="WP_090250413.1">
    <property type="nucleotide sequence ID" value="NZ_FMTL01000001.1"/>
</dbReference>
<dbReference type="GO" id="GO:0016301">
    <property type="term" value="F:kinase activity"/>
    <property type="evidence" value="ECO:0007669"/>
    <property type="project" value="UniProtKB-KW"/>
</dbReference>
<feature type="domain" description="GGDEF" evidence="8">
    <location>
        <begin position="854"/>
        <end position="992"/>
    </location>
</feature>
<feature type="transmembrane region" description="Helical" evidence="4">
    <location>
        <begin position="203"/>
        <end position="224"/>
    </location>
</feature>
<dbReference type="Pfam" id="PF13426">
    <property type="entry name" value="PAS_9"/>
    <property type="match status" value="2"/>
</dbReference>
<evidence type="ECO:0000259" key="6">
    <source>
        <dbReference type="PROSITE" id="PS50113"/>
    </source>
</evidence>
<keyword evidence="4" id="KW-0472">Membrane</keyword>
<dbReference type="Gene3D" id="3.30.70.270">
    <property type="match status" value="1"/>
</dbReference>
<dbReference type="Gene3D" id="3.30.450.20">
    <property type="entry name" value="PAS domain"/>
    <property type="match status" value="4"/>
</dbReference>
<dbReference type="InterPro" id="IPR035919">
    <property type="entry name" value="EAL_sf"/>
</dbReference>
<keyword evidence="4" id="KW-1133">Transmembrane helix</keyword>
<evidence type="ECO:0000259" key="8">
    <source>
        <dbReference type="PROSITE" id="PS50887"/>
    </source>
</evidence>
<dbReference type="SUPFAM" id="SSF55785">
    <property type="entry name" value="PYP-like sensor domain (PAS domain)"/>
    <property type="match status" value="4"/>
</dbReference>
<name>A0AB37Z7E0_9PSED</name>
<dbReference type="Pfam" id="PF00990">
    <property type="entry name" value="GGDEF"/>
    <property type="match status" value="1"/>
</dbReference>
<dbReference type="Pfam" id="PF00563">
    <property type="entry name" value="EAL"/>
    <property type="match status" value="1"/>
</dbReference>
<dbReference type="EMBL" id="FMTL01000001">
    <property type="protein sequence ID" value="SCW49969.1"/>
    <property type="molecule type" value="Genomic_DNA"/>
</dbReference>
<organism evidence="9 10">
    <name type="scientific">Pseudomonas peli</name>
    <dbReference type="NCBI Taxonomy" id="592361"/>
    <lineage>
        <taxon>Bacteria</taxon>
        <taxon>Pseudomonadati</taxon>
        <taxon>Pseudomonadota</taxon>
        <taxon>Gammaproteobacteria</taxon>
        <taxon>Pseudomonadales</taxon>
        <taxon>Pseudomonadaceae</taxon>
        <taxon>Pseudomonas</taxon>
    </lineage>
</organism>
<dbReference type="PANTHER" id="PTHR44757:SF2">
    <property type="entry name" value="BIOFILM ARCHITECTURE MAINTENANCE PROTEIN MBAA"/>
    <property type="match status" value="1"/>
</dbReference>
<feature type="transmembrane region" description="Helical" evidence="4">
    <location>
        <begin position="151"/>
        <end position="172"/>
    </location>
</feature>
<reference evidence="9 10" key="1">
    <citation type="submission" date="2016-10" db="EMBL/GenBank/DDBJ databases">
        <authorList>
            <person name="Varghese N."/>
            <person name="Submissions S."/>
        </authorList>
    </citation>
    <scope>NUCLEOTIDE SEQUENCE [LARGE SCALE GENOMIC DNA]</scope>
    <source>
        <strain evidence="9 10">DSM 17833</strain>
    </source>
</reference>
<dbReference type="PROSITE" id="PS50883">
    <property type="entry name" value="EAL"/>
    <property type="match status" value="1"/>
</dbReference>
<sequence>MPAVPHRLSLWTWLLPLPLLHLATWLSLATQFTDGSALWYPPFALALVFALWWGPRVLLAVYLNAAVSIPLWGLEWQWAALYALPETLGVALAWLLLRLRPFDPALPDLSHLLRFMLLGVLLPIVPMVLGVQGNLWLFGHLPLEALLSGSMTLWLADSLTALALAIPLLVYLTPWLRRRGWLAGPVRSGCEHVPEVLRQLPPWPLLLVLLIGMPWLLGVLPLTLNLPLIGVMMLGLALVWGFAGGLCGAALSVLMVLILPLLRGLVNSSAWLDPQRLELHFSVLLFMLATLLVGRSLSDLRQALARSAQIQQQLALANLALEASPLGVIIADARQPALPLIYCNPAFEQITGYSREEALGNNWNFLLRDDQQQQGLSRLQQAVREGMGCDVVLRNYRKDGQQFWNEFTLAPMRDDQGISHFVALQSDVTAREQLATQVRSQSDELLKQSYLFSQTEHIANLGGWVLNMPEQNMDWSAGCFRIYELDPKNGTPDLSGALSYLDASGRVLAEQVLQQLIDGLEQFDIEVRLLTAKGKTRWLRIRGITERDGAELVRVYGALQDVSARKYAEQQLRERDERLRLFFEAPLIGMALTSPSFAWEEVNHKLCSILGRSREQLLAASWEELSQDDDLRNEQPLLDQVLSGHREGFELEKRFRRADGSLVHTRVSLRAVRHSTGRVRMFLLLVEDISERLQAEARYRTIVENAPEAILLFDLNGTLVECNDNALRLLGYSREEIASKRVFDLSPNKQADGQLTAELGKVYLKRAMKGEAPVFDWLHRDSKGRQIPCEVRLVRMPGEPVLIRGSVTDISERQRYQREIERLAFSDELTGLPNRRLLLDRLQHAMDREQRENTLGALLFIDLDHFKTVNDSLGHLVGDGLLREVTARLASGLRAEDTLARMGGDEFVVLLEGLDSNPQLAAEAAAITAEKLLKSLVGTCWIDGHELSISASIGIALHPFGSQVASDVLKQADTAMYRAKQGGRNALHFFAPEMQAAIDQRLQMQSELRQAVQRNQLYLVFQPQLALATERIAGAEVLLRWVHPERGEVMPGDFIPLAEETGLIEELGAWVLEQACAALARWLPQWPQLVLAVNLSPRELRQRHCVARISECLARHQVPATALELEITEGVLLEEVEQCISNMQALKTLGVRFAIDDFGTGYSSLTYLKRLPLDRLKIDRSFTWDMDAEDGSGLVLVQTILVIARNLGLECVAEGIESQWQLDCLRQHGCSLGQGYHFSHPLKEADFQAWMERHDV</sequence>
<dbReference type="InterPro" id="IPR013656">
    <property type="entry name" value="PAS_4"/>
</dbReference>
<dbReference type="InterPro" id="IPR001633">
    <property type="entry name" value="EAL_dom"/>
</dbReference>
<dbReference type="SMART" id="SM00052">
    <property type="entry name" value="EAL"/>
    <property type="match status" value="1"/>
</dbReference>
<dbReference type="PANTHER" id="PTHR44757">
    <property type="entry name" value="DIGUANYLATE CYCLASE DGCP"/>
    <property type="match status" value="1"/>
</dbReference>
<dbReference type="Pfam" id="PF08448">
    <property type="entry name" value="PAS_4"/>
    <property type="match status" value="1"/>
</dbReference>
<dbReference type="InterPro" id="IPR000014">
    <property type="entry name" value="PAS"/>
</dbReference>
<dbReference type="NCBIfam" id="TIGR00254">
    <property type="entry name" value="GGDEF"/>
    <property type="match status" value="1"/>
</dbReference>
<evidence type="ECO:0000313" key="9">
    <source>
        <dbReference type="EMBL" id="SCW49969.1"/>
    </source>
</evidence>
<dbReference type="InterPro" id="IPR043128">
    <property type="entry name" value="Rev_trsase/Diguanyl_cyclase"/>
</dbReference>
<dbReference type="SMART" id="SM00091">
    <property type="entry name" value="PAS"/>
    <property type="match status" value="3"/>
</dbReference>
<dbReference type="SUPFAM" id="SSF141868">
    <property type="entry name" value="EAL domain-like"/>
    <property type="match status" value="1"/>
</dbReference>
<feature type="domain" description="PAC" evidence="6">
    <location>
        <begin position="649"/>
        <end position="701"/>
    </location>
</feature>
<dbReference type="GO" id="GO:0005886">
    <property type="term" value="C:plasma membrane"/>
    <property type="evidence" value="ECO:0007669"/>
    <property type="project" value="UniProtKB-SubCell"/>
</dbReference>
<feature type="transmembrane region" description="Helical" evidence="4">
    <location>
        <begin position="279"/>
        <end position="297"/>
    </location>
</feature>
<feature type="domain" description="PAC" evidence="6">
    <location>
        <begin position="389"/>
        <end position="440"/>
    </location>
</feature>
<dbReference type="CDD" id="cd01948">
    <property type="entry name" value="EAL"/>
    <property type="match status" value="1"/>
</dbReference>
<evidence type="ECO:0000259" key="7">
    <source>
        <dbReference type="PROSITE" id="PS50883"/>
    </source>
</evidence>
<feature type="domain" description="PAS" evidence="5">
    <location>
        <begin position="695"/>
        <end position="745"/>
    </location>
</feature>
<feature type="domain" description="EAL" evidence="7">
    <location>
        <begin position="1001"/>
        <end position="1255"/>
    </location>
</feature>
<dbReference type="Gene3D" id="3.20.20.450">
    <property type="entry name" value="EAL domain"/>
    <property type="match status" value="1"/>
</dbReference>
<proteinExistence type="predicted"/>
<feature type="transmembrane region" description="Helical" evidence="4">
    <location>
        <begin position="79"/>
        <end position="97"/>
    </location>
</feature>
<evidence type="ECO:0000313" key="10">
    <source>
        <dbReference type="Proteomes" id="UP000242418"/>
    </source>
</evidence>
<keyword evidence="4" id="KW-0812">Transmembrane</keyword>
<dbReference type="SMART" id="SM00086">
    <property type="entry name" value="PAC"/>
    <property type="match status" value="4"/>
</dbReference>
<accession>A0AB37Z7E0</accession>